<evidence type="ECO:0000313" key="2">
    <source>
        <dbReference type="Proteomes" id="UP000001249"/>
    </source>
</evidence>
<dbReference type="RefSeq" id="YP_851092.1">
    <property type="nucleotide sequence ID" value="NC_008562.1"/>
</dbReference>
<keyword evidence="2" id="KW-1185">Reference proteome</keyword>
<dbReference type="Proteomes" id="UP000001249">
    <property type="component" value="Segment"/>
</dbReference>
<organism evidence="1 2">
    <name type="scientific">Microcystis phage LMM01</name>
    <dbReference type="NCBI Taxonomy" id="2856824"/>
    <lineage>
        <taxon>Viruses</taxon>
        <taxon>Duplodnaviria</taxon>
        <taxon>Heunggongvirae</taxon>
        <taxon>Uroviricota</taxon>
        <taxon>Caudoviricetes</taxon>
        <taxon>Fukuivirus</taxon>
        <taxon>Fukuivirus LMM01</taxon>
    </lineage>
</organism>
<protein>
    <submittedName>
        <fullName evidence="1">Uncharacterized protein</fullName>
    </submittedName>
</protein>
<dbReference type="GeneID" id="4484475"/>
<dbReference type="EMBL" id="AB231700">
    <property type="protein sequence ID" value="BAF36169.1"/>
    <property type="molecule type" value="Genomic_DNA"/>
</dbReference>
<dbReference type="KEGG" id="vg:4484475"/>
<evidence type="ECO:0000313" key="1">
    <source>
        <dbReference type="EMBL" id="BAF36169.1"/>
    </source>
</evidence>
<name>A0A7J2_9CAUD</name>
<reference evidence="2" key="1">
    <citation type="journal article" date="2008" name="J. Bacteriol.">
        <title>Ma-LMM01 infecting toxic Microcystis aeruginosa illuminates diverse cyanophage genome strategies.</title>
        <authorList>
            <person name="Yoshida T."/>
            <person name="Nagasaki K."/>
            <person name="Takashima Y."/>
            <person name="Shirai Y."/>
            <person name="Tomaru Y."/>
            <person name="Takao Y."/>
            <person name="Sakamoto S."/>
            <person name="Hiroishi S."/>
            <person name="Ogata H."/>
        </authorList>
    </citation>
    <scope>NUCLEOTIDE SEQUENCE</scope>
</reference>
<accession>A0A7J2</accession>
<proteinExistence type="predicted"/>
<sequence length="87" mass="9838">MIYISITFSQHQSLDWSDWSHTVGEDAFGWLQTAGEDNIIVEKLEPYEAVLAIEDDIADNIGYICAMLIEHGVVEFNVHVSPTQLAW</sequence>